<evidence type="ECO:0000256" key="4">
    <source>
        <dbReference type="ARBA" id="ARBA00022771"/>
    </source>
</evidence>
<organism evidence="11 12">
    <name type="scientific">Stylophora pistillata</name>
    <name type="common">Smooth cauliflower coral</name>
    <dbReference type="NCBI Taxonomy" id="50429"/>
    <lineage>
        <taxon>Eukaryota</taxon>
        <taxon>Metazoa</taxon>
        <taxon>Cnidaria</taxon>
        <taxon>Anthozoa</taxon>
        <taxon>Hexacorallia</taxon>
        <taxon>Scleractinia</taxon>
        <taxon>Astrocoeniina</taxon>
        <taxon>Pocilloporidae</taxon>
        <taxon>Stylophora</taxon>
    </lineage>
</organism>
<keyword evidence="12" id="KW-1185">Reference proteome</keyword>
<evidence type="ECO:0000256" key="1">
    <source>
        <dbReference type="ARBA" id="ARBA00008518"/>
    </source>
</evidence>
<dbReference type="SMART" id="SM00184">
    <property type="entry name" value="RING"/>
    <property type="match status" value="1"/>
</dbReference>
<dbReference type="InterPro" id="IPR013783">
    <property type="entry name" value="Ig-like_fold"/>
</dbReference>
<dbReference type="PROSITE" id="PS50194">
    <property type="entry name" value="FILAMIN_REPEAT"/>
    <property type="match status" value="1"/>
</dbReference>
<dbReference type="FunFam" id="2.120.10.30:FF:000037">
    <property type="entry name" value="Uncharacterized protein, isoform E"/>
    <property type="match status" value="1"/>
</dbReference>
<keyword evidence="2" id="KW-0479">Metal-binding</keyword>
<evidence type="ECO:0000256" key="8">
    <source>
        <dbReference type="PROSITE-ProRule" id="PRU00504"/>
    </source>
</evidence>
<evidence type="ECO:0000259" key="10">
    <source>
        <dbReference type="PROSITE" id="PS50119"/>
    </source>
</evidence>
<dbReference type="Proteomes" id="UP000225706">
    <property type="component" value="Unassembled WGS sequence"/>
</dbReference>
<dbReference type="SUPFAM" id="SSF101898">
    <property type="entry name" value="NHL repeat"/>
    <property type="match status" value="1"/>
</dbReference>
<dbReference type="SUPFAM" id="SSF57845">
    <property type="entry name" value="B-box zinc-binding domain"/>
    <property type="match status" value="1"/>
</dbReference>
<evidence type="ECO:0000256" key="6">
    <source>
        <dbReference type="PROSITE-ProRule" id="PRU00024"/>
    </source>
</evidence>
<dbReference type="OrthoDB" id="5975207at2759"/>
<accession>A0A2B4RZU9</accession>
<name>A0A2B4RZU9_STYPI</name>
<evidence type="ECO:0000256" key="2">
    <source>
        <dbReference type="ARBA" id="ARBA00022723"/>
    </source>
</evidence>
<dbReference type="InterPro" id="IPR001258">
    <property type="entry name" value="NHL_repeat"/>
</dbReference>
<dbReference type="Gene3D" id="2.60.40.10">
    <property type="entry name" value="Immunoglobulins"/>
    <property type="match status" value="1"/>
</dbReference>
<dbReference type="InterPro" id="IPR050952">
    <property type="entry name" value="TRIM-NHL_E3_ligases"/>
</dbReference>
<sequence length="633" mass="71761">MDIKTLLDNLHEEVSCSVCMTTFTEPKQLPYFHSFCLYCLAGIQRSSGRRDVITCPECRKESQVPGRNLPTNFRINSLLDVLTIKECSSTGVKCRNCDKKRVQSFYCFQCCTFWCEQCITVHNLLRENKEHRVLALNDFEDQEIEDVLKRPPFCSRQGHQKKELEFFCVKCEETVCSSCVVTAHDKHVSTNAEHAKRDEAMKTIIPKKSDEQREELDCDLEDLRQFIFDENEALKAKTIQEGIGHVFTFRPNETKADHSTAKGKGLTEAIVGIEANFVLTTKNAKGQQYYEKRDRVTVEIKNQQGLDGATEVQVKDNYDGSYKVSYFAKETGRCRAVVKVNEREARGSTFSVQVSPRQFTPVLSFGQQGSSLGRLSKPWGVAVNERNEIAVTDSGNYRVQVFSSDGTYLRSFSSKGNKQGEFNCPTGIAFGKNKNIIVVDNGNHRVQLFSEQGEYLSQFGVKGTLDHQLFYPHGLSIENDGNIIIADSYNKLIKIFSPEGYYLGKFRGEGSLTFPFHCIQYEKYLIVSDFRERFIKVFDRNGNFLYKFGKKGEGDGEFIYPRCLSVNKAGHLMVCEVGNYRVQVFDLSGKFITKSGSKGDFKGKFNNPVSVAVLSDGQVVVSDLSNHRIQIFE</sequence>
<feature type="repeat" description="NHL" evidence="8">
    <location>
        <begin position="592"/>
        <end position="633"/>
    </location>
</feature>
<evidence type="ECO:0000259" key="9">
    <source>
        <dbReference type="PROSITE" id="PS50089"/>
    </source>
</evidence>
<evidence type="ECO:0000256" key="3">
    <source>
        <dbReference type="ARBA" id="ARBA00022737"/>
    </source>
</evidence>
<protein>
    <submittedName>
        <fullName evidence="11">E3 ubiquitin-protein ligase TRIM71</fullName>
    </submittedName>
</protein>
<dbReference type="SUPFAM" id="SSF57850">
    <property type="entry name" value="RING/U-box"/>
    <property type="match status" value="1"/>
</dbReference>
<feature type="domain" description="B box-type" evidence="10">
    <location>
        <begin position="149"/>
        <end position="199"/>
    </location>
</feature>
<proteinExistence type="inferred from homology"/>
<evidence type="ECO:0000256" key="7">
    <source>
        <dbReference type="PROSITE-ProRule" id="PRU00087"/>
    </source>
</evidence>
<reference evidence="12" key="1">
    <citation type="journal article" date="2017" name="bioRxiv">
        <title>Comparative analysis of the genomes of Stylophora pistillata and Acropora digitifera provides evidence for extensive differences between species of corals.</title>
        <authorList>
            <person name="Voolstra C.R."/>
            <person name="Li Y."/>
            <person name="Liew Y.J."/>
            <person name="Baumgarten S."/>
            <person name="Zoccola D."/>
            <person name="Flot J.-F."/>
            <person name="Tambutte S."/>
            <person name="Allemand D."/>
            <person name="Aranda M."/>
        </authorList>
    </citation>
    <scope>NUCLEOTIDE SEQUENCE [LARGE SCALE GENOMIC DNA]</scope>
</reference>
<feature type="domain" description="RING-type" evidence="9">
    <location>
        <begin position="16"/>
        <end position="59"/>
    </location>
</feature>
<dbReference type="InterPro" id="IPR013083">
    <property type="entry name" value="Znf_RING/FYVE/PHD"/>
</dbReference>
<feature type="repeat" description="Filamin" evidence="7">
    <location>
        <begin position="251"/>
        <end position="354"/>
    </location>
</feature>
<dbReference type="Pfam" id="PF01436">
    <property type="entry name" value="NHL"/>
    <property type="match status" value="4"/>
</dbReference>
<dbReference type="GO" id="GO:0003723">
    <property type="term" value="F:RNA binding"/>
    <property type="evidence" value="ECO:0007669"/>
    <property type="project" value="UniProtKB-KW"/>
</dbReference>
<dbReference type="InterPro" id="IPR000315">
    <property type="entry name" value="Znf_B-box"/>
</dbReference>
<feature type="repeat" description="NHL" evidence="8">
    <location>
        <begin position="545"/>
        <end position="588"/>
    </location>
</feature>
<feature type="repeat" description="NHL" evidence="8">
    <location>
        <begin position="456"/>
        <end position="499"/>
    </location>
</feature>
<keyword evidence="4 6" id="KW-0863">Zinc-finger</keyword>
<feature type="repeat" description="NHL" evidence="8">
    <location>
        <begin position="362"/>
        <end position="405"/>
    </location>
</feature>
<dbReference type="Gene3D" id="2.120.10.30">
    <property type="entry name" value="TolB, C-terminal domain"/>
    <property type="match status" value="2"/>
</dbReference>
<dbReference type="PROSITE" id="PS50119">
    <property type="entry name" value="ZF_BBOX"/>
    <property type="match status" value="2"/>
</dbReference>
<dbReference type="PANTHER" id="PTHR24104">
    <property type="entry name" value="E3 UBIQUITIN-PROTEIN LIGASE NHLRC1-RELATED"/>
    <property type="match status" value="1"/>
</dbReference>
<keyword evidence="5" id="KW-0862">Zinc</keyword>
<dbReference type="Gene3D" id="3.30.40.10">
    <property type="entry name" value="Zinc/RING finger domain, C3HC4 (zinc finger)"/>
    <property type="match status" value="1"/>
</dbReference>
<dbReference type="InterPro" id="IPR017868">
    <property type="entry name" value="Filamin/ABP280_repeat-like"/>
</dbReference>
<evidence type="ECO:0000313" key="11">
    <source>
        <dbReference type="EMBL" id="PFX21857.1"/>
    </source>
</evidence>
<dbReference type="SMART" id="SM00336">
    <property type="entry name" value="BBOX"/>
    <property type="match status" value="2"/>
</dbReference>
<feature type="repeat" description="NHL" evidence="8">
    <location>
        <begin position="409"/>
        <end position="452"/>
    </location>
</feature>
<dbReference type="Pfam" id="PF17170">
    <property type="entry name" value="DUF5128"/>
    <property type="match status" value="1"/>
</dbReference>
<dbReference type="Gene3D" id="3.30.160.60">
    <property type="entry name" value="Classic Zinc Finger"/>
    <property type="match status" value="1"/>
</dbReference>
<evidence type="ECO:0000313" key="12">
    <source>
        <dbReference type="Proteomes" id="UP000225706"/>
    </source>
</evidence>
<dbReference type="InterPro" id="IPR001841">
    <property type="entry name" value="Znf_RING"/>
</dbReference>
<keyword evidence="3" id="KW-0677">Repeat</keyword>
<dbReference type="PROSITE" id="PS51125">
    <property type="entry name" value="NHL"/>
    <property type="match status" value="5"/>
</dbReference>
<dbReference type="Pfam" id="PF00643">
    <property type="entry name" value="zf-B_box"/>
    <property type="match status" value="1"/>
</dbReference>
<dbReference type="InterPro" id="IPR011042">
    <property type="entry name" value="6-blade_b-propeller_TolB-like"/>
</dbReference>
<dbReference type="AlphaFoldDB" id="A0A2B4RZU9"/>
<dbReference type="PROSITE" id="PS50089">
    <property type="entry name" value="ZF_RING_2"/>
    <property type="match status" value="1"/>
</dbReference>
<dbReference type="GO" id="GO:0000932">
    <property type="term" value="C:P-body"/>
    <property type="evidence" value="ECO:0007669"/>
    <property type="project" value="UniProtKB-SubCell"/>
</dbReference>
<dbReference type="EMBL" id="LSMT01000260">
    <property type="protein sequence ID" value="PFX21857.1"/>
    <property type="molecule type" value="Genomic_DNA"/>
</dbReference>
<gene>
    <name evidence="11" type="primary">trim71</name>
    <name evidence="11" type="ORF">AWC38_SpisGene13629</name>
</gene>
<comment type="similarity">
    <text evidence="1">Belongs to the TRIM/RBCC family.</text>
</comment>
<dbReference type="GO" id="GO:0008270">
    <property type="term" value="F:zinc ion binding"/>
    <property type="evidence" value="ECO:0007669"/>
    <property type="project" value="UniProtKB-KW"/>
</dbReference>
<feature type="domain" description="B box-type" evidence="10">
    <location>
        <begin position="89"/>
        <end position="136"/>
    </location>
</feature>
<dbReference type="SUPFAM" id="SSF81296">
    <property type="entry name" value="E set domains"/>
    <property type="match status" value="1"/>
</dbReference>
<dbReference type="InterPro" id="IPR014756">
    <property type="entry name" value="Ig_E-set"/>
</dbReference>
<evidence type="ECO:0000256" key="5">
    <source>
        <dbReference type="ARBA" id="ARBA00022833"/>
    </source>
</evidence>
<dbReference type="PANTHER" id="PTHR24104:SF57">
    <property type="entry name" value="BEE-MILK PROTEIN"/>
    <property type="match status" value="1"/>
</dbReference>
<dbReference type="Pfam" id="PF00630">
    <property type="entry name" value="Filamin"/>
    <property type="match status" value="1"/>
</dbReference>
<comment type="caution">
    <text evidence="11">The sequence shown here is derived from an EMBL/GenBank/DDBJ whole genome shotgun (WGS) entry which is preliminary data.</text>
</comment>
<dbReference type="SMART" id="SM00557">
    <property type="entry name" value="IG_FLMN"/>
    <property type="match status" value="1"/>
</dbReference>
<dbReference type="InterPro" id="IPR001298">
    <property type="entry name" value="Filamin/ABP280_rpt"/>
</dbReference>